<protein>
    <submittedName>
        <fullName evidence="3">Glycosyltransferase family 4 protein</fullName>
    </submittedName>
</protein>
<dbReference type="PANTHER" id="PTHR12526">
    <property type="entry name" value="GLYCOSYLTRANSFERASE"/>
    <property type="match status" value="1"/>
</dbReference>
<evidence type="ECO:0000313" key="3">
    <source>
        <dbReference type="EMBL" id="GAA4937551.1"/>
    </source>
</evidence>
<sequence length="378" mass="42741">MNNKKRILVLSSLANSLINFRGDFIKNLVKNGYDVYAAAPGFTTENHKKVQNLGAIPVKFNLQRTGLNPFKDFKTILELKKIMANNKIDLVFPYTVKPVIYGSIAANINKIPVISLITGLGFAFSGLTFKARMLQRLNEFLYKISIRKNKTIVFQNSDDHQLFLDRKIISKNQKVGFVSGSGVNLEWFKTRVNENTSDVISFVIVTRLIKEKGVHLYIEAAKKLKEKYPKAEFHVIGASGNSPSSIKSEILYNLHEKGTIVFHGSQSNVSEHLFKRDIFVLPTYYREGVPRSILEALSVGMPVITTNTPGCKETVINGKNGFLIKPQDLNELVSVMEYFLVNKEKIKEMGINSRIYAEERFDVNIINNSLLNILNNVF</sequence>
<comment type="caution">
    <text evidence="3">The sequence shown here is derived from an EMBL/GenBank/DDBJ whole genome shotgun (WGS) entry which is preliminary data.</text>
</comment>
<dbReference type="InterPro" id="IPR001296">
    <property type="entry name" value="Glyco_trans_1"/>
</dbReference>
<feature type="domain" description="Glycosyltransferase subfamily 4-like N-terminal" evidence="2">
    <location>
        <begin position="21"/>
        <end position="156"/>
    </location>
</feature>
<dbReference type="InterPro" id="IPR028098">
    <property type="entry name" value="Glyco_trans_4-like_N"/>
</dbReference>
<dbReference type="CDD" id="cd03808">
    <property type="entry name" value="GT4_CapM-like"/>
    <property type="match status" value="1"/>
</dbReference>
<dbReference type="Pfam" id="PF00534">
    <property type="entry name" value="Glycos_transf_1"/>
    <property type="match status" value="1"/>
</dbReference>
<dbReference type="SUPFAM" id="SSF53756">
    <property type="entry name" value="UDP-Glycosyltransferase/glycogen phosphorylase"/>
    <property type="match status" value="1"/>
</dbReference>
<dbReference type="EMBL" id="BAABJJ010000010">
    <property type="protein sequence ID" value="GAA4937551.1"/>
    <property type="molecule type" value="Genomic_DNA"/>
</dbReference>
<feature type="domain" description="Glycosyl transferase family 1" evidence="1">
    <location>
        <begin position="196"/>
        <end position="354"/>
    </location>
</feature>
<reference evidence="4" key="1">
    <citation type="journal article" date="2019" name="Int. J. Syst. Evol. Microbiol.">
        <title>The Global Catalogue of Microorganisms (GCM) 10K type strain sequencing project: providing services to taxonomists for standard genome sequencing and annotation.</title>
        <authorList>
            <consortium name="The Broad Institute Genomics Platform"/>
            <consortium name="The Broad Institute Genome Sequencing Center for Infectious Disease"/>
            <person name="Wu L."/>
            <person name="Ma J."/>
        </authorList>
    </citation>
    <scope>NUCLEOTIDE SEQUENCE [LARGE SCALE GENOMIC DNA]</scope>
    <source>
        <strain evidence="4">JCM 18285</strain>
    </source>
</reference>
<name>A0ABP9GC56_9FLAO</name>
<accession>A0ABP9GC56</accession>
<dbReference type="Proteomes" id="UP001501302">
    <property type="component" value="Unassembled WGS sequence"/>
</dbReference>
<evidence type="ECO:0000313" key="4">
    <source>
        <dbReference type="Proteomes" id="UP001501302"/>
    </source>
</evidence>
<evidence type="ECO:0000259" key="2">
    <source>
        <dbReference type="Pfam" id="PF13477"/>
    </source>
</evidence>
<keyword evidence="4" id="KW-1185">Reference proteome</keyword>
<dbReference type="RefSeq" id="WP_345190280.1">
    <property type="nucleotide sequence ID" value="NZ_BAABJJ010000010.1"/>
</dbReference>
<dbReference type="PANTHER" id="PTHR12526:SF638">
    <property type="entry name" value="SPORE COAT PROTEIN SA"/>
    <property type="match status" value="1"/>
</dbReference>
<dbReference type="Pfam" id="PF13477">
    <property type="entry name" value="Glyco_trans_4_2"/>
    <property type="match status" value="1"/>
</dbReference>
<gene>
    <name evidence="3" type="ORF">GCM10023314_07630</name>
</gene>
<organism evidence="3 4">
    <name type="scientific">Algibacter agarivorans</name>
    <dbReference type="NCBI Taxonomy" id="1109741"/>
    <lineage>
        <taxon>Bacteria</taxon>
        <taxon>Pseudomonadati</taxon>
        <taxon>Bacteroidota</taxon>
        <taxon>Flavobacteriia</taxon>
        <taxon>Flavobacteriales</taxon>
        <taxon>Flavobacteriaceae</taxon>
        <taxon>Algibacter</taxon>
    </lineage>
</organism>
<evidence type="ECO:0000259" key="1">
    <source>
        <dbReference type="Pfam" id="PF00534"/>
    </source>
</evidence>
<proteinExistence type="predicted"/>
<dbReference type="Gene3D" id="3.40.50.2000">
    <property type="entry name" value="Glycogen Phosphorylase B"/>
    <property type="match status" value="2"/>
</dbReference>